<dbReference type="PROSITE" id="PS51832">
    <property type="entry name" value="HD_GYP"/>
    <property type="match status" value="1"/>
</dbReference>
<dbReference type="InterPro" id="IPR052020">
    <property type="entry name" value="Cyclic_di-GMP/3'3'-cGAMP_PDE"/>
</dbReference>
<dbReference type="OrthoDB" id="9763857at2"/>
<evidence type="ECO:0000313" key="2">
    <source>
        <dbReference type="EMBL" id="TVO57440.1"/>
    </source>
</evidence>
<evidence type="ECO:0000313" key="3">
    <source>
        <dbReference type="Proteomes" id="UP000319502"/>
    </source>
</evidence>
<comment type="caution">
    <text evidence="2">The sequence shown here is derived from an EMBL/GenBank/DDBJ whole genome shotgun (WGS) entry which is preliminary data.</text>
</comment>
<feature type="domain" description="HD-GYP" evidence="1">
    <location>
        <begin position="226"/>
        <end position="434"/>
    </location>
</feature>
<dbReference type="GO" id="GO:0008081">
    <property type="term" value="F:phosphoric diester hydrolase activity"/>
    <property type="evidence" value="ECO:0007669"/>
    <property type="project" value="UniProtKB-ARBA"/>
</dbReference>
<gene>
    <name evidence="2" type="ORF">FHP91_07075</name>
</gene>
<dbReference type="CDD" id="cd00077">
    <property type="entry name" value="HDc"/>
    <property type="match status" value="1"/>
</dbReference>
<dbReference type="Proteomes" id="UP000319502">
    <property type="component" value="Unassembled WGS sequence"/>
</dbReference>
<sequence>MHVLRQSEHRWDSNFGLRPFLPAPHSPALIAVNRMVRSPRWCYRTANSTRRIRSTGPHSTMDSRRLSPIDHIDSTLLDAFVQNALPDLLAPLQRTLVERLPHPCRLAAIWLGDNATRITASVDSMGRRKTPGENELSHVIDSPTLHQCLSRNAVVRSPAMTDPLVRWVAEDTCEPLLCLPLIRNAERLGALMIMQRAGFETPEAKLTELASWAPLMASLLVHEIDAIHGLFGAVRFARDFTLMRDTETGQHQLRIGGYAGLLAQVMGSANGLDDGFAQEIALYAPLHDIGKIGIPDEILLKPGKFDDAERERMKAHVTNGAALIDRLVEDFRLEGNPRVNALRAVVAWHHEYIDGSGYPEGRAGDQIPLETRIITVADIFDALTNVRAYKQRWSLDEAFELLQSMAGKQLDKECVQAFVSERKQITEIWGHYAANGA</sequence>
<reference evidence="2 3" key="1">
    <citation type="submission" date="2019-07" db="EMBL/GenBank/DDBJ databases">
        <title>The pathways for chlorine oxyanion respiration interact through the shared metabolite chlorate.</title>
        <authorList>
            <person name="Barnum T.P."/>
            <person name="Cheng Y."/>
            <person name="Hill K.A."/>
            <person name="Lucas L.N."/>
            <person name="Carlson H.K."/>
            <person name="Coates J.D."/>
        </authorList>
    </citation>
    <scope>NUCLEOTIDE SEQUENCE [LARGE SCALE GENOMIC DNA]</scope>
    <source>
        <strain evidence="2 3">SFB-3</strain>
    </source>
</reference>
<dbReference type="SUPFAM" id="SSF109604">
    <property type="entry name" value="HD-domain/PDEase-like"/>
    <property type="match status" value="1"/>
</dbReference>
<protein>
    <submittedName>
        <fullName evidence="2">HD domain-containing protein</fullName>
    </submittedName>
</protein>
<dbReference type="Gene3D" id="1.10.3210.10">
    <property type="entry name" value="Hypothetical protein af1432"/>
    <property type="match status" value="1"/>
</dbReference>
<dbReference type="PANTHER" id="PTHR45228:SF1">
    <property type="entry name" value="CYCLIC DI-GMP PHOSPHODIESTERASE TM_0186"/>
    <property type="match status" value="1"/>
</dbReference>
<organism evidence="2 3">
    <name type="scientific">Denitromonas halophila</name>
    <dbReference type="NCBI Taxonomy" id="1629404"/>
    <lineage>
        <taxon>Bacteria</taxon>
        <taxon>Pseudomonadati</taxon>
        <taxon>Pseudomonadota</taxon>
        <taxon>Betaproteobacteria</taxon>
        <taxon>Rhodocyclales</taxon>
        <taxon>Zoogloeaceae</taxon>
        <taxon>Denitromonas</taxon>
    </lineage>
</organism>
<dbReference type="Pfam" id="PF13487">
    <property type="entry name" value="HD_5"/>
    <property type="match status" value="1"/>
</dbReference>
<accession>A0A557QX02</accession>
<dbReference type="SMART" id="SM00471">
    <property type="entry name" value="HDc"/>
    <property type="match status" value="1"/>
</dbReference>
<name>A0A557QX02_9RHOO</name>
<keyword evidence="3" id="KW-1185">Reference proteome</keyword>
<dbReference type="PANTHER" id="PTHR45228">
    <property type="entry name" value="CYCLIC DI-GMP PHOSPHODIESTERASE TM_0186-RELATED"/>
    <property type="match status" value="1"/>
</dbReference>
<dbReference type="InterPro" id="IPR003607">
    <property type="entry name" value="HD/PDEase_dom"/>
</dbReference>
<dbReference type="InterPro" id="IPR037522">
    <property type="entry name" value="HD_GYP_dom"/>
</dbReference>
<evidence type="ECO:0000259" key="1">
    <source>
        <dbReference type="PROSITE" id="PS51832"/>
    </source>
</evidence>
<dbReference type="EMBL" id="VMNK01000006">
    <property type="protein sequence ID" value="TVO57440.1"/>
    <property type="molecule type" value="Genomic_DNA"/>
</dbReference>
<proteinExistence type="predicted"/>
<dbReference type="AlphaFoldDB" id="A0A557QX02"/>